<dbReference type="PANTHER" id="PTHR25462">
    <property type="entry name" value="BONUS, ISOFORM C-RELATED"/>
    <property type="match status" value="1"/>
</dbReference>
<feature type="transmembrane region" description="Helical" evidence="5">
    <location>
        <begin position="394"/>
        <end position="415"/>
    </location>
</feature>
<dbReference type="OrthoDB" id="6105938at2759"/>
<dbReference type="SMART" id="SM00336">
    <property type="entry name" value="BBOX"/>
    <property type="match status" value="1"/>
</dbReference>
<feature type="domain" description="RING-type" evidence="6">
    <location>
        <begin position="10"/>
        <end position="60"/>
    </location>
</feature>
<keyword evidence="5" id="KW-0472">Membrane</keyword>
<evidence type="ECO:0000256" key="2">
    <source>
        <dbReference type="ARBA" id="ARBA00022771"/>
    </source>
</evidence>
<dbReference type="SUPFAM" id="SSF57845">
    <property type="entry name" value="B-box zinc-binding domain"/>
    <property type="match status" value="1"/>
</dbReference>
<evidence type="ECO:0000256" key="3">
    <source>
        <dbReference type="ARBA" id="ARBA00022833"/>
    </source>
</evidence>
<dbReference type="InterPro" id="IPR000315">
    <property type="entry name" value="Znf_B-box"/>
</dbReference>
<name>A0A3Q3D545_HIPCM</name>
<dbReference type="GO" id="GO:0008270">
    <property type="term" value="F:zinc ion binding"/>
    <property type="evidence" value="ECO:0007669"/>
    <property type="project" value="UniProtKB-KW"/>
</dbReference>
<evidence type="ECO:0000256" key="1">
    <source>
        <dbReference type="ARBA" id="ARBA00022723"/>
    </source>
</evidence>
<dbReference type="OMA" id="HIYRQRV"/>
<dbReference type="CTD" id="286827"/>
<evidence type="ECO:0000259" key="6">
    <source>
        <dbReference type="PROSITE" id="PS50089"/>
    </source>
</evidence>
<keyword evidence="9" id="KW-1185">Reference proteome</keyword>
<proteinExistence type="predicted"/>
<dbReference type="GeneTree" id="ENSGT00940000165917"/>
<dbReference type="InterPro" id="IPR017907">
    <property type="entry name" value="Znf_RING_CS"/>
</dbReference>
<dbReference type="Proteomes" id="UP000264820">
    <property type="component" value="Unplaced"/>
</dbReference>
<dbReference type="Gene3D" id="3.30.40.10">
    <property type="entry name" value="Zinc/RING finger domain, C3HC4 (zinc finger)"/>
    <property type="match status" value="1"/>
</dbReference>
<dbReference type="RefSeq" id="XP_019729812.1">
    <property type="nucleotide sequence ID" value="XM_019874253.1"/>
</dbReference>
<evidence type="ECO:0000256" key="5">
    <source>
        <dbReference type="SAM" id="Phobius"/>
    </source>
</evidence>
<dbReference type="InterPro" id="IPR027370">
    <property type="entry name" value="Znf-RING_euk"/>
</dbReference>
<protein>
    <submittedName>
        <fullName evidence="8">Tripartite motif containing 59</fullName>
    </submittedName>
</protein>
<dbReference type="Ensembl" id="ENSHCOT00000009580.1">
    <property type="protein sequence ID" value="ENSHCOP00000002949.1"/>
    <property type="gene ID" value="ENSHCOG00000004176.1"/>
</dbReference>
<dbReference type="Pfam" id="PF00643">
    <property type="entry name" value="zf-B_box"/>
    <property type="match status" value="1"/>
</dbReference>
<dbReference type="SUPFAM" id="SSF57850">
    <property type="entry name" value="RING/U-box"/>
    <property type="match status" value="1"/>
</dbReference>
<keyword evidence="2 4" id="KW-0863">Zinc-finger</keyword>
<sequence>MDNLEEDLTCSVCYSLFSDPRVLPCSHTFCRGCLDSLLHASHNYSIWRPLRQPLKCPNCRSMVELPVAGVDALPTNVCLRAIVEKYQRDGEPRPSLCLEHPRQPLNMYCVQDRKLICGLCLTMGQHQGHAIDDLQAAFDREKQTPSLLLARLSEHRWAQVCELGEQLEQDKAHCEAAVRQDRQEVTQFFHMLETALARKKQAYLEVLDKAFDEVSRAYDPLIHKVKELQEEHLDLLSLAASVEEEDSPLVFLEKVHVFRERVDDFTGASLPSALKISVTPRAVDYLHQHWAAVTLSSLDEAPVPKVRCCHQCGGMAADPRGGPAHGNCWLRGRLLLPLLSLLLVATLCWLSVFSRDLRGELFMPIWDWVQLAYALTQALVLKWCSHVFSTGEMFLQQMTAFFTSLMAPLNLSLLFKC</sequence>
<feature type="domain" description="B box-type" evidence="7">
    <location>
        <begin position="92"/>
        <end position="134"/>
    </location>
</feature>
<dbReference type="InterPro" id="IPR047153">
    <property type="entry name" value="TRIM45/56/19-like"/>
</dbReference>
<dbReference type="KEGG" id="hcq:109518438"/>
<dbReference type="GO" id="GO:0061630">
    <property type="term" value="F:ubiquitin protein ligase activity"/>
    <property type="evidence" value="ECO:0007669"/>
    <property type="project" value="TreeGrafter"/>
</dbReference>
<dbReference type="InterPro" id="IPR013083">
    <property type="entry name" value="Znf_RING/FYVE/PHD"/>
</dbReference>
<evidence type="ECO:0000256" key="4">
    <source>
        <dbReference type="PROSITE-ProRule" id="PRU00024"/>
    </source>
</evidence>
<keyword evidence="5" id="KW-0812">Transmembrane</keyword>
<dbReference type="Pfam" id="PF13445">
    <property type="entry name" value="zf-RING_UBOX"/>
    <property type="match status" value="1"/>
</dbReference>
<keyword evidence="5" id="KW-1133">Transmembrane helix</keyword>
<keyword evidence="1" id="KW-0479">Metal-binding</keyword>
<dbReference type="STRING" id="109280.ENSHCOP00000002949"/>
<keyword evidence="3" id="KW-0862">Zinc</keyword>
<feature type="transmembrane region" description="Helical" evidence="5">
    <location>
        <begin position="334"/>
        <end position="353"/>
    </location>
</feature>
<reference evidence="8" key="1">
    <citation type="submission" date="2025-08" db="UniProtKB">
        <authorList>
            <consortium name="Ensembl"/>
        </authorList>
    </citation>
    <scope>IDENTIFICATION</scope>
</reference>
<dbReference type="Gene3D" id="3.30.160.60">
    <property type="entry name" value="Classic Zinc Finger"/>
    <property type="match status" value="1"/>
</dbReference>
<dbReference type="PROSITE" id="PS00518">
    <property type="entry name" value="ZF_RING_1"/>
    <property type="match status" value="1"/>
</dbReference>
<dbReference type="GeneID" id="109518438"/>
<evidence type="ECO:0000259" key="7">
    <source>
        <dbReference type="PROSITE" id="PS50119"/>
    </source>
</evidence>
<dbReference type="PROSITE" id="PS50119">
    <property type="entry name" value="ZF_BBOX"/>
    <property type="match status" value="1"/>
</dbReference>
<dbReference type="AlphaFoldDB" id="A0A3Q3D545"/>
<organism evidence="8 9">
    <name type="scientific">Hippocampus comes</name>
    <name type="common">Tiger tail seahorse</name>
    <dbReference type="NCBI Taxonomy" id="109280"/>
    <lineage>
        <taxon>Eukaryota</taxon>
        <taxon>Metazoa</taxon>
        <taxon>Chordata</taxon>
        <taxon>Craniata</taxon>
        <taxon>Vertebrata</taxon>
        <taxon>Euteleostomi</taxon>
        <taxon>Actinopterygii</taxon>
        <taxon>Neopterygii</taxon>
        <taxon>Teleostei</taxon>
        <taxon>Neoteleostei</taxon>
        <taxon>Acanthomorphata</taxon>
        <taxon>Syngnathiaria</taxon>
        <taxon>Syngnathiformes</taxon>
        <taxon>Syngnathoidei</taxon>
        <taxon>Syngnathidae</taxon>
        <taxon>Hippocampus</taxon>
    </lineage>
</organism>
<reference evidence="8" key="2">
    <citation type="submission" date="2025-09" db="UniProtKB">
        <authorList>
            <consortium name="Ensembl"/>
        </authorList>
    </citation>
    <scope>IDENTIFICATION</scope>
</reference>
<evidence type="ECO:0000313" key="8">
    <source>
        <dbReference type="Ensembl" id="ENSHCOP00000002949.1"/>
    </source>
</evidence>
<dbReference type="RefSeq" id="XP_019729811.1">
    <property type="nucleotide sequence ID" value="XM_019874252.1"/>
</dbReference>
<dbReference type="InterPro" id="IPR001841">
    <property type="entry name" value="Znf_RING"/>
</dbReference>
<dbReference type="GO" id="GO:0006513">
    <property type="term" value="P:protein monoubiquitination"/>
    <property type="evidence" value="ECO:0007669"/>
    <property type="project" value="TreeGrafter"/>
</dbReference>
<evidence type="ECO:0000313" key="9">
    <source>
        <dbReference type="Proteomes" id="UP000264820"/>
    </source>
</evidence>
<dbReference type="SMART" id="SM00184">
    <property type="entry name" value="RING"/>
    <property type="match status" value="1"/>
</dbReference>
<dbReference type="PANTHER" id="PTHR25462:SF229">
    <property type="entry name" value="TRANSCRIPTION INTERMEDIARY FACTOR 1-BETA"/>
    <property type="match status" value="1"/>
</dbReference>
<dbReference type="PROSITE" id="PS50089">
    <property type="entry name" value="ZF_RING_2"/>
    <property type="match status" value="1"/>
</dbReference>
<accession>A0A3Q3D545</accession>